<dbReference type="AlphaFoldDB" id="A0A7R9Z9S4"/>
<protein>
    <submittedName>
        <fullName evidence="3">Uncharacterized protein</fullName>
    </submittedName>
</protein>
<feature type="region of interest" description="Disordered" evidence="1">
    <location>
        <begin position="52"/>
        <end position="73"/>
    </location>
</feature>
<name>A0A7R9Z9S4_9STRA</name>
<reference evidence="3" key="1">
    <citation type="submission" date="2021-01" db="EMBL/GenBank/DDBJ databases">
        <authorList>
            <person name="Corre E."/>
            <person name="Pelletier E."/>
            <person name="Niang G."/>
            <person name="Scheremetjew M."/>
            <person name="Finn R."/>
            <person name="Kale V."/>
            <person name="Holt S."/>
            <person name="Cochrane G."/>
            <person name="Meng A."/>
            <person name="Brown T."/>
            <person name="Cohen L."/>
        </authorList>
    </citation>
    <scope>NUCLEOTIDE SEQUENCE</scope>
    <source>
        <strain evidence="3">CCMP147</strain>
    </source>
</reference>
<sequence>MWFIFIMCKPVFGEATFIWCANKSKMRHLGFSMLPSQWPLQAGRTTSICRSRVNGDDGDDESLQDESSKSEPISLSELARMEEESSRRVMNRLMLPSRIGKAVSDTITFIGWAFVISSILMEPLGWGYAPREGGGLTITTLENRAFIMETRKSQMELPPPPPLPPPVQI</sequence>
<proteinExistence type="predicted"/>
<accession>A0A7R9Z9S4</accession>
<feature type="chain" id="PRO_5030806122" evidence="2">
    <location>
        <begin position="16"/>
        <end position="169"/>
    </location>
</feature>
<evidence type="ECO:0000256" key="2">
    <source>
        <dbReference type="SAM" id="SignalP"/>
    </source>
</evidence>
<gene>
    <name evidence="3" type="ORF">TDUB1175_LOCUS12054</name>
</gene>
<dbReference type="EMBL" id="HBED01024288">
    <property type="protein sequence ID" value="CAD8313265.1"/>
    <property type="molecule type" value="Transcribed_RNA"/>
</dbReference>
<keyword evidence="2" id="KW-0732">Signal</keyword>
<evidence type="ECO:0000313" key="3">
    <source>
        <dbReference type="EMBL" id="CAD8313265.1"/>
    </source>
</evidence>
<feature type="signal peptide" evidence="2">
    <location>
        <begin position="1"/>
        <end position="15"/>
    </location>
</feature>
<organism evidence="3">
    <name type="scientific">Pseudictyota dubia</name>
    <dbReference type="NCBI Taxonomy" id="2749911"/>
    <lineage>
        <taxon>Eukaryota</taxon>
        <taxon>Sar</taxon>
        <taxon>Stramenopiles</taxon>
        <taxon>Ochrophyta</taxon>
        <taxon>Bacillariophyta</taxon>
        <taxon>Mediophyceae</taxon>
        <taxon>Biddulphiophycidae</taxon>
        <taxon>Eupodiscales</taxon>
        <taxon>Odontellaceae</taxon>
        <taxon>Pseudictyota</taxon>
    </lineage>
</organism>
<evidence type="ECO:0000256" key="1">
    <source>
        <dbReference type="SAM" id="MobiDB-lite"/>
    </source>
</evidence>